<evidence type="ECO:0000313" key="8">
    <source>
        <dbReference type="EMBL" id="PQV57009.1"/>
    </source>
</evidence>
<dbReference type="PANTHER" id="PTHR30485">
    <property type="entry name" value="NI/FE-HYDROGENASE 1 B-TYPE CYTOCHROME SUBUNIT"/>
    <property type="match status" value="1"/>
</dbReference>
<gene>
    <name evidence="8" type="ORF">LX70_01864</name>
</gene>
<dbReference type="Proteomes" id="UP000238338">
    <property type="component" value="Unassembled WGS sequence"/>
</dbReference>
<dbReference type="Pfam" id="PF01292">
    <property type="entry name" value="Ni_hydr_CYTB"/>
    <property type="match status" value="1"/>
</dbReference>
<feature type="domain" description="Cytochrome b561 bacterial/Ni-hydrogenase" evidence="7">
    <location>
        <begin position="16"/>
        <end position="200"/>
    </location>
</feature>
<evidence type="ECO:0000313" key="9">
    <source>
        <dbReference type="Proteomes" id="UP000238338"/>
    </source>
</evidence>
<evidence type="ECO:0000256" key="1">
    <source>
        <dbReference type="ARBA" id="ARBA00004651"/>
    </source>
</evidence>
<feature type="transmembrane region" description="Helical" evidence="6">
    <location>
        <begin position="51"/>
        <end position="71"/>
    </location>
</feature>
<dbReference type="GO" id="GO:0022904">
    <property type="term" value="P:respiratory electron transport chain"/>
    <property type="evidence" value="ECO:0007669"/>
    <property type="project" value="InterPro"/>
</dbReference>
<accession>A0A2S8S8B7</accession>
<keyword evidence="9" id="KW-1185">Reference proteome</keyword>
<dbReference type="AlphaFoldDB" id="A0A2S8S8B7"/>
<comment type="subcellular location">
    <subcellularLocation>
        <location evidence="1">Cell membrane</location>
        <topology evidence="1">Multi-pass membrane protein</topology>
    </subcellularLocation>
</comment>
<feature type="transmembrane region" description="Helical" evidence="6">
    <location>
        <begin position="166"/>
        <end position="187"/>
    </location>
</feature>
<evidence type="ECO:0000259" key="7">
    <source>
        <dbReference type="Pfam" id="PF01292"/>
    </source>
</evidence>
<dbReference type="GO" id="GO:0009055">
    <property type="term" value="F:electron transfer activity"/>
    <property type="evidence" value="ECO:0007669"/>
    <property type="project" value="InterPro"/>
</dbReference>
<organism evidence="8 9">
    <name type="scientific">Albidovulum denitrificans</name>
    <dbReference type="NCBI Taxonomy" id="404881"/>
    <lineage>
        <taxon>Bacteria</taxon>
        <taxon>Pseudomonadati</taxon>
        <taxon>Pseudomonadota</taxon>
        <taxon>Alphaproteobacteria</taxon>
        <taxon>Rhodobacterales</taxon>
        <taxon>Paracoccaceae</taxon>
        <taxon>Albidovulum</taxon>
    </lineage>
</organism>
<name>A0A2S8S8B7_9RHOB</name>
<reference evidence="8 9" key="1">
    <citation type="submission" date="2018-02" db="EMBL/GenBank/DDBJ databases">
        <title>Genomic Encyclopedia of Archaeal and Bacterial Type Strains, Phase II (KMG-II): from individual species to whole genera.</title>
        <authorList>
            <person name="Goeker M."/>
        </authorList>
    </citation>
    <scope>NUCLEOTIDE SEQUENCE [LARGE SCALE GENOMIC DNA]</scope>
    <source>
        <strain evidence="8 9">DSM 18921</strain>
    </source>
</reference>
<keyword evidence="3 6" id="KW-0812">Transmembrane</keyword>
<evidence type="ECO:0000256" key="3">
    <source>
        <dbReference type="ARBA" id="ARBA00022692"/>
    </source>
</evidence>
<dbReference type="GO" id="GO:0020037">
    <property type="term" value="F:heme binding"/>
    <property type="evidence" value="ECO:0007669"/>
    <property type="project" value="TreeGrafter"/>
</dbReference>
<evidence type="ECO:0000256" key="2">
    <source>
        <dbReference type="ARBA" id="ARBA00022475"/>
    </source>
</evidence>
<sequence>MTTTDGASAGAGVVRVWDPMVRAFHWSLVAAFAIAWLSADEVQPVHEVAGYVVAGLIAFRLVWGMIGGRYARFSQFVKGPGSTLAYLRTMLRGAERRHIGHNPAGAAMIVALLLSLSGTALTGWLSADPARVAMLPAMPQIVTPAWADDDREEEGEEGALEDLHEVLANLTLLLVAFHVGGVLLSSLRHRENLVRAMVTGRKRAPGGDDIA</sequence>
<dbReference type="InterPro" id="IPR051542">
    <property type="entry name" value="Hydrogenase_cytochrome"/>
</dbReference>
<dbReference type="PANTHER" id="PTHR30485:SF2">
    <property type="entry name" value="BLL0597 PROTEIN"/>
    <property type="match status" value="1"/>
</dbReference>
<comment type="caution">
    <text evidence="8">The sequence shown here is derived from an EMBL/GenBank/DDBJ whole genome shotgun (WGS) entry which is preliminary data.</text>
</comment>
<evidence type="ECO:0000256" key="4">
    <source>
        <dbReference type="ARBA" id="ARBA00022989"/>
    </source>
</evidence>
<dbReference type="InterPro" id="IPR011577">
    <property type="entry name" value="Cyt_b561_bac/Ni-Hgenase"/>
</dbReference>
<feature type="transmembrane region" description="Helical" evidence="6">
    <location>
        <begin position="23"/>
        <end position="39"/>
    </location>
</feature>
<protein>
    <submittedName>
        <fullName evidence="8">Cytochrome b</fullName>
    </submittedName>
</protein>
<keyword evidence="4 6" id="KW-1133">Transmembrane helix</keyword>
<dbReference type="GO" id="GO:0005886">
    <property type="term" value="C:plasma membrane"/>
    <property type="evidence" value="ECO:0007669"/>
    <property type="project" value="UniProtKB-SubCell"/>
</dbReference>
<proteinExistence type="predicted"/>
<dbReference type="SUPFAM" id="SSF81342">
    <property type="entry name" value="Transmembrane di-heme cytochromes"/>
    <property type="match status" value="1"/>
</dbReference>
<dbReference type="Gene3D" id="1.20.950.20">
    <property type="entry name" value="Transmembrane di-heme cytochromes, Chain C"/>
    <property type="match status" value="1"/>
</dbReference>
<feature type="transmembrane region" description="Helical" evidence="6">
    <location>
        <begin position="106"/>
        <end position="127"/>
    </location>
</feature>
<dbReference type="EMBL" id="PVEP01000003">
    <property type="protein sequence ID" value="PQV57009.1"/>
    <property type="molecule type" value="Genomic_DNA"/>
</dbReference>
<evidence type="ECO:0000256" key="5">
    <source>
        <dbReference type="ARBA" id="ARBA00023136"/>
    </source>
</evidence>
<dbReference type="InterPro" id="IPR016174">
    <property type="entry name" value="Di-haem_cyt_TM"/>
</dbReference>
<keyword evidence="5 6" id="KW-0472">Membrane</keyword>
<evidence type="ECO:0000256" key="6">
    <source>
        <dbReference type="SAM" id="Phobius"/>
    </source>
</evidence>
<keyword evidence="2" id="KW-1003">Cell membrane</keyword>